<dbReference type="GeneID" id="69460464"/>
<dbReference type="EMBL" id="CP092085">
    <property type="protein sequence ID" value="UUN97785.1"/>
    <property type="molecule type" value="Genomic_DNA"/>
</dbReference>
<evidence type="ECO:0000313" key="2">
    <source>
        <dbReference type="Proteomes" id="UP000644140"/>
    </source>
</evidence>
<dbReference type="Pfam" id="PF14897">
    <property type="entry name" value="EpsG"/>
    <property type="match status" value="1"/>
</dbReference>
<dbReference type="InterPro" id="IPR049458">
    <property type="entry name" value="EpsG-like"/>
</dbReference>
<sequence>MLLIRRHRLLLISFIFLAFIVTFRGKTRDTIVYKYVYENLEYMNLGSVSGFYSNSGMEIGYGYLSYIVSILFDDYRVVFFIISFSILYCLYKVSLYLRINIIVFFLVYITNYYFVMQQFMQIRQGLSTALVFYGALLFFNKKYYSSLGLFIIACLFHQTAFAFVFFFIGYLLTKSFFERYRGNLLVYISIIIGVILVCKSILFIIPDYFVRVASYTDSDYSEVLSPFRLTSLRFYLLFIFFQIFLCFFFKNKPQDNLYKNESLFLVFLLVTYAVGLGIRIGFNDFAILSTRLSEFFLFAEIFLTSFIFSYKRTDIKFLILFVLYLIAQIFILVNQLDYVFIDYFKEI</sequence>
<gene>
    <name evidence="1" type="ORF">I9054_021140</name>
</gene>
<protein>
    <submittedName>
        <fullName evidence="1">EpsG family protein</fullName>
    </submittedName>
</protein>
<accession>A0A8I1DGH0</accession>
<dbReference type="RefSeq" id="WP_005034698.1">
    <property type="nucleotide sequence ID" value="NZ_BBLJ01000028.1"/>
</dbReference>
<organism evidence="1 2">
    <name type="scientific">Acinetobacter bereziniae</name>
    <name type="common">Acinetobacter genomosp. 10</name>
    <dbReference type="NCBI Taxonomy" id="106648"/>
    <lineage>
        <taxon>Bacteria</taxon>
        <taxon>Pseudomonadati</taxon>
        <taxon>Pseudomonadota</taxon>
        <taxon>Gammaproteobacteria</taxon>
        <taxon>Moraxellales</taxon>
        <taxon>Moraxellaceae</taxon>
        <taxon>Acinetobacter</taxon>
    </lineage>
</organism>
<dbReference type="AlphaFoldDB" id="A0A8I1DGH0"/>
<reference evidence="1" key="1">
    <citation type="submission" date="2022-02" db="EMBL/GenBank/DDBJ databases">
        <title>Characterization of Tn125 harboring carbapenem-resistant Acinetobacter bereziniae clinical isolates.</title>
        <authorList>
            <person name="Wong N.-K."/>
            <person name="Pan Q."/>
        </authorList>
    </citation>
    <scope>NUCLEOTIDE SEQUENCE</scope>
    <source>
        <strain evidence="1">GD03393</strain>
    </source>
</reference>
<evidence type="ECO:0000313" key="1">
    <source>
        <dbReference type="EMBL" id="UUN97785.1"/>
    </source>
</evidence>
<name>A0A8I1DGH0_ACIBZ</name>
<proteinExistence type="predicted"/>
<dbReference type="Proteomes" id="UP000644140">
    <property type="component" value="Chromosome"/>
</dbReference>